<accession>G0U197</accession>
<protein>
    <submittedName>
        <fullName evidence="2">Uncharacterized protein</fullName>
    </submittedName>
</protein>
<proteinExistence type="predicted"/>
<keyword evidence="1" id="KW-0472">Membrane</keyword>
<sequence>MKKKNTQKPYDTRGGRCALGKRHGEVCCTAWWWWWGRGKGRRNGKKNKRSRSHTCRNASKGELLFLLGCYATVTPRALPFFFLSFHLLFFPLTVEECAGGGATVT</sequence>
<evidence type="ECO:0000313" key="2">
    <source>
        <dbReference type="EMBL" id="CCC49852.1"/>
    </source>
</evidence>
<name>G0U197_TRYVY</name>
<dbReference type="EMBL" id="HE573024">
    <property type="protein sequence ID" value="CCC49852.1"/>
    <property type="molecule type" value="Genomic_DNA"/>
</dbReference>
<organism evidence="2">
    <name type="scientific">Trypanosoma vivax (strain Y486)</name>
    <dbReference type="NCBI Taxonomy" id="1055687"/>
    <lineage>
        <taxon>Eukaryota</taxon>
        <taxon>Discoba</taxon>
        <taxon>Euglenozoa</taxon>
        <taxon>Kinetoplastea</taxon>
        <taxon>Metakinetoplastina</taxon>
        <taxon>Trypanosomatida</taxon>
        <taxon>Trypanosomatidae</taxon>
        <taxon>Trypanosoma</taxon>
        <taxon>Duttonella</taxon>
    </lineage>
</organism>
<feature type="transmembrane region" description="Helical" evidence="1">
    <location>
        <begin position="63"/>
        <end position="85"/>
    </location>
</feature>
<keyword evidence="1" id="KW-0812">Transmembrane</keyword>
<gene>
    <name evidence="2" type="ORF">TVY486_0804600</name>
</gene>
<keyword evidence="1" id="KW-1133">Transmembrane helix</keyword>
<reference evidence="2" key="1">
    <citation type="journal article" date="2012" name="Proc. Natl. Acad. Sci. U.S.A.">
        <title>Antigenic diversity is generated by distinct evolutionary mechanisms in African trypanosome species.</title>
        <authorList>
            <person name="Jackson A.P."/>
            <person name="Berry A."/>
            <person name="Aslett M."/>
            <person name="Allison H.C."/>
            <person name="Burton P."/>
            <person name="Vavrova-Anderson J."/>
            <person name="Brown R."/>
            <person name="Browne H."/>
            <person name="Corton N."/>
            <person name="Hauser H."/>
            <person name="Gamble J."/>
            <person name="Gilderthorp R."/>
            <person name="Marcello L."/>
            <person name="McQuillan J."/>
            <person name="Otto T.D."/>
            <person name="Quail M.A."/>
            <person name="Sanders M.J."/>
            <person name="van Tonder A."/>
            <person name="Ginger M.L."/>
            <person name="Field M.C."/>
            <person name="Barry J.D."/>
            <person name="Hertz-Fowler C."/>
            <person name="Berriman M."/>
        </authorList>
    </citation>
    <scope>NUCLEOTIDE SEQUENCE</scope>
    <source>
        <strain evidence="2">Y486</strain>
    </source>
</reference>
<evidence type="ECO:0000256" key="1">
    <source>
        <dbReference type="SAM" id="Phobius"/>
    </source>
</evidence>
<dbReference type="AlphaFoldDB" id="G0U197"/>